<dbReference type="RefSeq" id="XP_011773422.1">
    <property type="nucleotide sequence ID" value="XM_011775120.1"/>
</dbReference>
<keyword evidence="2" id="KW-0812">Transmembrane</keyword>
<protein>
    <submittedName>
        <fullName evidence="3">Uncharacterized protein</fullName>
    </submittedName>
</protein>
<accession>C9ZP07</accession>
<dbReference type="EMBL" id="FN554968">
    <property type="protein sequence ID" value="CBH11135.1"/>
    <property type="molecule type" value="Genomic_DNA"/>
</dbReference>
<feature type="compositionally biased region" description="Polar residues" evidence="1">
    <location>
        <begin position="30"/>
        <end position="39"/>
    </location>
</feature>
<evidence type="ECO:0000313" key="3">
    <source>
        <dbReference type="EMBL" id="CBH11135.1"/>
    </source>
</evidence>
<feature type="compositionally biased region" description="Basic residues" evidence="1">
    <location>
        <begin position="40"/>
        <end position="49"/>
    </location>
</feature>
<feature type="region of interest" description="Disordered" evidence="1">
    <location>
        <begin position="30"/>
        <end position="58"/>
    </location>
</feature>
<gene>
    <name evidence="3" type="ORF">TbgDal_V2730</name>
</gene>
<name>C9ZP07_TRYB9</name>
<evidence type="ECO:0000256" key="1">
    <source>
        <dbReference type="SAM" id="MobiDB-lite"/>
    </source>
</evidence>
<evidence type="ECO:0000313" key="4">
    <source>
        <dbReference type="Proteomes" id="UP000002316"/>
    </source>
</evidence>
<keyword evidence="2" id="KW-0472">Membrane</keyword>
<feature type="transmembrane region" description="Helical" evidence="2">
    <location>
        <begin position="94"/>
        <end position="113"/>
    </location>
</feature>
<dbReference type="AlphaFoldDB" id="C9ZP07"/>
<organism evidence="3 4">
    <name type="scientific">Trypanosoma brucei gambiense (strain MHOM/CI/86/DAL972)</name>
    <dbReference type="NCBI Taxonomy" id="679716"/>
    <lineage>
        <taxon>Eukaryota</taxon>
        <taxon>Discoba</taxon>
        <taxon>Euglenozoa</taxon>
        <taxon>Kinetoplastea</taxon>
        <taxon>Metakinetoplastina</taxon>
        <taxon>Trypanosomatida</taxon>
        <taxon>Trypanosomatidae</taxon>
        <taxon>Trypanosoma</taxon>
    </lineage>
</organism>
<keyword evidence="2" id="KW-1133">Transmembrane helix</keyword>
<proteinExistence type="predicted"/>
<dbReference type="Proteomes" id="UP000002316">
    <property type="component" value="Chromosome 5"/>
</dbReference>
<evidence type="ECO:0000256" key="2">
    <source>
        <dbReference type="SAM" id="Phobius"/>
    </source>
</evidence>
<reference evidence="4" key="1">
    <citation type="journal article" date="2010" name="PLoS Negl. Trop. Dis.">
        <title>The genome sequence of Trypanosoma brucei gambiense, causative agent of chronic human african trypanosomiasis.</title>
        <authorList>
            <person name="Jackson A.P."/>
            <person name="Sanders M."/>
            <person name="Berry A."/>
            <person name="McQuillan J."/>
            <person name="Aslett M.A."/>
            <person name="Quail M.A."/>
            <person name="Chukualim B."/>
            <person name="Capewell P."/>
            <person name="MacLeod A."/>
            <person name="Melville S.E."/>
            <person name="Gibson W."/>
            <person name="Barry J.D."/>
            <person name="Berriman M."/>
            <person name="Hertz-Fowler C."/>
        </authorList>
    </citation>
    <scope>NUCLEOTIDE SEQUENCE [LARGE SCALE GENOMIC DNA]</scope>
    <source>
        <strain evidence="4">MHOM/CI/86/DAL972</strain>
    </source>
</reference>
<sequence length="126" mass="14597">MCLHGKGKESRNKYKPHLFTLFTLGHTNYQKTRTNGSRHSLQKKKTKTKNKSDEGKKPLHFIPFPPHVRDAIRSFSTFLLTYTFWVYAHKQHKLPFVTLILYLLFLNLSFPLADGAHIEANILTGS</sequence>
<dbReference type="GeneID" id="23861263"/>
<dbReference type="KEGG" id="tbg:TbgDal_V2730"/>